<evidence type="ECO:0000313" key="11">
    <source>
        <dbReference type="Proteomes" id="UP001179363"/>
    </source>
</evidence>
<dbReference type="CDD" id="cd00130">
    <property type="entry name" value="PAS"/>
    <property type="match status" value="1"/>
</dbReference>
<dbReference type="Gene3D" id="3.30.450.20">
    <property type="entry name" value="PAS domain"/>
    <property type="match status" value="2"/>
</dbReference>
<dbReference type="InterPro" id="IPR001610">
    <property type="entry name" value="PAC"/>
</dbReference>
<evidence type="ECO:0000256" key="4">
    <source>
        <dbReference type="ARBA" id="ARBA00022679"/>
    </source>
</evidence>
<keyword evidence="11" id="KW-1185">Reference proteome</keyword>
<sequence>MKFKSVLLKISVLTFVLGVLVLFGWFFNISILKTVLPGYTSMVANTAISFIISSMILFLAVKKLSKIARYVSLLLLIFSLSTLSQDVFNFNLGIDELFIEDTSYIENVNSSPGRMALTTALSFVLLSVAFLLLLSKRSVKAGQFMLHMVSLIAFIGITGYLYRISPLDKIAVLSSMAIHTSLALFFFSAAASLLNPKVLVAGLFTGNRIGNKMARRIFPTFLLTLLALGFIRVVAHRFMLVSVDSGIALFVISGIVVGLFLIWDTAQLLNNLDQKRTFAENELKKSYNNLENIVSLRTSELTQSVEKLKEKELTLWKSEQLLKGVINNAASTIFVKDKQGNYLMANNTFTSKYINGDEKLEDKTAYDLFPEELADKLTAEDPEIFSSGKSTTYEVVAPGADGESVLLINKFALFDEYNNIYALCGMATDVTLLKKAEANIRAVFNSASVSIIETDVHGVITHFNKGAEFLLGYKEEEVIGIEKPTIFHTQEELCARGKELSKLYKKPINGFDALVEFAKQGKHESKEWLFVKKNGETFPVQLVFTAIKDEYGTITGYLGIASDISDLNSAKYDLEILTNQLQKQNSQLLNFAHITSHNLRSPVSNLNSLMHFYQESTSVEDKEMLFTKFETVINHLTSTLNELIEALKIQEDKSQKVEMVKFQDIFKKINETFVGNIMETNAKITFNFTEAESIEYSKSYMESIMLNLFSNALKYRSPERIPEIHFETKRKEEEISLLVSDNGLGIDMKRHRKKLFGLNKTFHRHSEAKGVGLFITKTQVEAMGGRISAESEVDKGTIFKITFNKQNSNYE</sequence>
<evidence type="ECO:0000256" key="2">
    <source>
        <dbReference type="ARBA" id="ARBA00012438"/>
    </source>
</evidence>
<dbReference type="InterPro" id="IPR003594">
    <property type="entry name" value="HATPase_dom"/>
</dbReference>
<keyword evidence="6" id="KW-0812">Transmembrane</keyword>
<accession>A0ABS9EEH0</accession>
<feature type="transmembrane region" description="Helical" evidence="6">
    <location>
        <begin position="39"/>
        <end position="61"/>
    </location>
</feature>
<dbReference type="SUPFAM" id="SSF55874">
    <property type="entry name" value="ATPase domain of HSP90 chaperone/DNA topoisomerase II/histidine kinase"/>
    <property type="match status" value="1"/>
</dbReference>
<dbReference type="Pfam" id="PF08448">
    <property type="entry name" value="PAS_4"/>
    <property type="match status" value="1"/>
</dbReference>
<keyword evidence="4" id="KW-0808">Transferase</keyword>
<feature type="domain" description="Histidine kinase" evidence="7">
    <location>
        <begin position="594"/>
        <end position="807"/>
    </location>
</feature>
<evidence type="ECO:0000259" key="7">
    <source>
        <dbReference type="PROSITE" id="PS50109"/>
    </source>
</evidence>
<dbReference type="Proteomes" id="UP001179363">
    <property type="component" value="Unassembled WGS sequence"/>
</dbReference>
<dbReference type="EMBL" id="JAKGTH010000007">
    <property type="protein sequence ID" value="MCF4101258.1"/>
    <property type="molecule type" value="Genomic_DNA"/>
</dbReference>
<evidence type="ECO:0000256" key="5">
    <source>
        <dbReference type="ARBA" id="ARBA00022777"/>
    </source>
</evidence>
<dbReference type="InterPro" id="IPR000700">
    <property type="entry name" value="PAS-assoc_C"/>
</dbReference>
<dbReference type="Pfam" id="PF02518">
    <property type="entry name" value="HATPase_c"/>
    <property type="match status" value="1"/>
</dbReference>
<dbReference type="PROSITE" id="PS50109">
    <property type="entry name" value="HIS_KIN"/>
    <property type="match status" value="1"/>
</dbReference>
<dbReference type="NCBIfam" id="TIGR00229">
    <property type="entry name" value="sensory_box"/>
    <property type="match status" value="2"/>
</dbReference>
<name>A0ABS9EEH0_9FLAO</name>
<dbReference type="PANTHER" id="PTHR43304">
    <property type="entry name" value="PHYTOCHROME-LIKE PROTEIN CPH1"/>
    <property type="match status" value="1"/>
</dbReference>
<organism evidence="10 11">
    <name type="scientific">Gillisia lutea</name>
    <dbReference type="NCBI Taxonomy" id="2909668"/>
    <lineage>
        <taxon>Bacteria</taxon>
        <taxon>Pseudomonadati</taxon>
        <taxon>Bacteroidota</taxon>
        <taxon>Flavobacteriia</taxon>
        <taxon>Flavobacteriales</taxon>
        <taxon>Flavobacteriaceae</taxon>
        <taxon>Gillisia</taxon>
    </lineage>
</organism>
<dbReference type="Gene3D" id="3.30.565.10">
    <property type="entry name" value="Histidine kinase-like ATPase, C-terminal domain"/>
    <property type="match status" value="1"/>
</dbReference>
<dbReference type="InterPro" id="IPR013656">
    <property type="entry name" value="PAS_4"/>
</dbReference>
<keyword evidence="3" id="KW-0597">Phosphoprotein</keyword>
<gene>
    <name evidence="10" type="ORF">L1I30_06245</name>
</gene>
<dbReference type="InterPro" id="IPR005467">
    <property type="entry name" value="His_kinase_dom"/>
</dbReference>
<dbReference type="InterPro" id="IPR035965">
    <property type="entry name" value="PAS-like_dom_sf"/>
</dbReference>
<keyword evidence="6" id="KW-1133">Transmembrane helix</keyword>
<dbReference type="InterPro" id="IPR036890">
    <property type="entry name" value="HATPase_C_sf"/>
</dbReference>
<reference evidence="10" key="1">
    <citation type="submission" date="2022-01" db="EMBL/GenBank/DDBJ databases">
        <title>Gillisia lutea sp. nov., isolated from marine plastic residues from the Malvarosa beach (Valencia, Spain).</title>
        <authorList>
            <person name="Vidal-Verdu A."/>
            <person name="Molina-Menor E."/>
            <person name="Satari L."/>
            <person name="Pascual J."/>
            <person name="Pereto J."/>
            <person name="Porcar M."/>
        </authorList>
    </citation>
    <scope>NUCLEOTIDE SEQUENCE</scope>
    <source>
        <strain evidence="10">M10.2A</strain>
    </source>
</reference>
<feature type="transmembrane region" description="Helical" evidence="6">
    <location>
        <begin position="247"/>
        <end position="266"/>
    </location>
</feature>
<dbReference type="RefSeq" id="WP_236133407.1">
    <property type="nucleotide sequence ID" value="NZ_JAKGTH010000007.1"/>
</dbReference>
<protein>
    <recommendedName>
        <fullName evidence="2">histidine kinase</fullName>
        <ecNumber evidence="2">2.7.13.3</ecNumber>
    </recommendedName>
</protein>
<dbReference type="Pfam" id="PF13426">
    <property type="entry name" value="PAS_9"/>
    <property type="match status" value="1"/>
</dbReference>
<dbReference type="SMART" id="SM00091">
    <property type="entry name" value="PAS"/>
    <property type="match status" value="2"/>
</dbReference>
<dbReference type="PROSITE" id="PS50113">
    <property type="entry name" value="PAC"/>
    <property type="match status" value="1"/>
</dbReference>
<comment type="catalytic activity">
    <reaction evidence="1">
        <text>ATP + protein L-histidine = ADP + protein N-phospho-L-histidine.</text>
        <dbReference type="EC" id="2.7.13.3"/>
    </reaction>
</comment>
<dbReference type="SMART" id="SM00387">
    <property type="entry name" value="HATPase_c"/>
    <property type="match status" value="1"/>
</dbReference>
<dbReference type="PROSITE" id="PS50112">
    <property type="entry name" value="PAS"/>
    <property type="match status" value="1"/>
</dbReference>
<proteinExistence type="predicted"/>
<feature type="transmembrane region" description="Helical" evidence="6">
    <location>
        <begin position="217"/>
        <end position="235"/>
    </location>
</feature>
<evidence type="ECO:0000256" key="6">
    <source>
        <dbReference type="SAM" id="Phobius"/>
    </source>
</evidence>
<dbReference type="PRINTS" id="PR00344">
    <property type="entry name" value="BCTRLSENSOR"/>
</dbReference>
<dbReference type="InterPro" id="IPR052162">
    <property type="entry name" value="Sensor_kinase/Photoreceptor"/>
</dbReference>
<dbReference type="SUPFAM" id="SSF55785">
    <property type="entry name" value="PYP-like sensor domain (PAS domain)"/>
    <property type="match status" value="2"/>
</dbReference>
<evidence type="ECO:0000313" key="10">
    <source>
        <dbReference type="EMBL" id="MCF4101258.1"/>
    </source>
</evidence>
<dbReference type="EC" id="2.7.13.3" evidence="2"/>
<feature type="domain" description="PAS" evidence="8">
    <location>
        <begin position="436"/>
        <end position="480"/>
    </location>
</feature>
<feature type="transmembrane region" description="Helical" evidence="6">
    <location>
        <begin position="144"/>
        <end position="162"/>
    </location>
</feature>
<feature type="transmembrane region" description="Helical" evidence="6">
    <location>
        <begin position="114"/>
        <end position="132"/>
    </location>
</feature>
<feature type="transmembrane region" description="Helical" evidence="6">
    <location>
        <begin position="7"/>
        <end position="27"/>
    </location>
</feature>
<keyword evidence="5" id="KW-0418">Kinase</keyword>
<dbReference type="InterPro" id="IPR004358">
    <property type="entry name" value="Sig_transdc_His_kin-like_C"/>
</dbReference>
<evidence type="ECO:0000256" key="3">
    <source>
        <dbReference type="ARBA" id="ARBA00022553"/>
    </source>
</evidence>
<evidence type="ECO:0000259" key="8">
    <source>
        <dbReference type="PROSITE" id="PS50112"/>
    </source>
</evidence>
<evidence type="ECO:0000259" key="9">
    <source>
        <dbReference type="PROSITE" id="PS50113"/>
    </source>
</evidence>
<feature type="transmembrane region" description="Helical" evidence="6">
    <location>
        <begin position="182"/>
        <end position="205"/>
    </location>
</feature>
<dbReference type="InterPro" id="IPR000014">
    <property type="entry name" value="PAS"/>
</dbReference>
<evidence type="ECO:0000256" key="1">
    <source>
        <dbReference type="ARBA" id="ARBA00000085"/>
    </source>
</evidence>
<comment type="caution">
    <text evidence="10">The sequence shown here is derived from an EMBL/GenBank/DDBJ whole genome shotgun (WGS) entry which is preliminary data.</text>
</comment>
<dbReference type="PANTHER" id="PTHR43304:SF1">
    <property type="entry name" value="PAC DOMAIN-CONTAINING PROTEIN"/>
    <property type="match status" value="1"/>
</dbReference>
<dbReference type="SMART" id="SM00086">
    <property type="entry name" value="PAC"/>
    <property type="match status" value="1"/>
</dbReference>
<keyword evidence="6" id="KW-0472">Membrane</keyword>
<feature type="domain" description="PAC" evidence="9">
    <location>
        <begin position="524"/>
        <end position="576"/>
    </location>
</feature>